<keyword evidence="1" id="KW-0805">Transcription regulation</keyword>
<dbReference type="Gene3D" id="4.10.240.10">
    <property type="entry name" value="Zn(2)-C6 fungal-type DNA-binding domain"/>
    <property type="match status" value="1"/>
</dbReference>
<dbReference type="Pfam" id="PF11951">
    <property type="entry name" value="Fungal_trans_2"/>
    <property type="match status" value="1"/>
</dbReference>
<dbReference type="Pfam" id="PF00172">
    <property type="entry name" value="Zn_clus"/>
    <property type="match status" value="1"/>
</dbReference>
<dbReference type="GO" id="GO:0003677">
    <property type="term" value="F:DNA binding"/>
    <property type="evidence" value="ECO:0007669"/>
    <property type="project" value="UniProtKB-KW"/>
</dbReference>
<dbReference type="InterPro" id="IPR021858">
    <property type="entry name" value="Fun_TF"/>
</dbReference>
<dbReference type="GeneID" id="81435687"/>
<dbReference type="InterPro" id="IPR036864">
    <property type="entry name" value="Zn2-C6_fun-type_DNA-bd_sf"/>
</dbReference>
<evidence type="ECO:0000256" key="2">
    <source>
        <dbReference type="ARBA" id="ARBA00023125"/>
    </source>
</evidence>
<proteinExistence type="predicted"/>
<dbReference type="InterPro" id="IPR001138">
    <property type="entry name" value="Zn2Cys6_DnaBD"/>
</dbReference>
<dbReference type="PANTHER" id="PTHR31069">
    <property type="entry name" value="OLEATE-ACTIVATED TRANSCRIPTION FACTOR 1-RELATED"/>
    <property type="match status" value="1"/>
</dbReference>
<dbReference type="SMART" id="SM00066">
    <property type="entry name" value="GAL4"/>
    <property type="match status" value="1"/>
</dbReference>
<accession>A0A9W9SMA3</accession>
<keyword evidence="7" id="KW-1185">Reference proteome</keyword>
<dbReference type="PANTHER" id="PTHR31069:SF25">
    <property type="entry name" value="TRANSCRIPTION FACTOR, PUTATIVE (EUROFUNG)-RELATED"/>
    <property type="match status" value="1"/>
</dbReference>
<reference evidence="6" key="1">
    <citation type="submission" date="2022-11" db="EMBL/GenBank/DDBJ databases">
        <authorList>
            <person name="Petersen C."/>
        </authorList>
    </citation>
    <scope>NUCLEOTIDE SEQUENCE</scope>
    <source>
        <strain evidence="6">IBT 29864</strain>
    </source>
</reference>
<name>A0A9W9SMA3_9EURO</name>
<dbReference type="GO" id="GO:0008270">
    <property type="term" value="F:zinc ion binding"/>
    <property type="evidence" value="ECO:0007669"/>
    <property type="project" value="InterPro"/>
</dbReference>
<evidence type="ECO:0000313" key="7">
    <source>
        <dbReference type="Proteomes" id="UP001147782"/>
    </source>
</evidence>
<keyword evidence="3" id="KW-0804">Transcription</keyword>
<keyword evidence="2" id="KW-0238">DNA-binding</keyword>
<dbReference type="PROSITE" id="PS50048">
    <property type="entry name" value="ZN2_CY6_FUNGAL_2"/>
    <property type="match status" value="1"/>
</dbReference>
<keyword evidence="4" id="KW-0539">Nucleus</keyword>
<sequence>MTDSKTAKRKPAGRRTHLLGACKTCRKRHVKCDQTKPICKACKDADVVCETLISEIQWVGSSTNSGNSTSEVSSGPNVRRQLYTEKERKIMSSALVSELATFSIDQFLAEIDTQSKDAEEQNECDISMGPFSVFNLNGPLIQPEPAEAVDSQVELALNLDVSEHLPIAADASLSGLSTAEEVLGNLDTTLQWADIFSLDPSPADLTLASPISGYNDLHSTILFSTAVAPESPSHPKHDWLQQSLSQIQHETEEGDILSQARTLLKHFHEHVVTRIIWLPMTQKSPWTIMMIPASIIALDQLTYMGQSAVKHAGLANLYAILACASYHLAINPGFTPGKSSQYWEHITITAYEEAKQHIQRSLENELEGPNKAKYKEQLMAMLSLTTFAILSDNQKHARCHIINMEYLIRLRGLVKPHISRRARLLHHMYTWLRILTESTLVVHNQIPHSSPSKALCSRRLDMEEMSRLAQRHAAIPPFDRARDLDDFLRVTPAESDRDLNIDDPKDSHTSLGDIHLIDSRNVADGFHLIANGVSETWLSLLSQTTRLANVMDRLNSGKCVMTADRQLALHRRSLYLENMTCAFASRRPPLAEGDPKTHMLQALNSALVIYFYRRVRQVNPCILQGYVTKVLDELHEWDAALTQLGWTGPGTAWPAFMAGCEAMDQMERQSLVQWLDNACSQSGFTSYSKARVIMEEVWKQRDACYESPTSTHYHFAGPMSYSWMDFAKENIHWLLLF</sequence>
<dbReference type="Proteomes" id="UP001147782">
    <property type="component" value="Unassembled WGS sequence"/>
</dbReference>
<dbReference type="RefSeq" id="XP_056558722.1">
    <property type="nucleotide sequence ID" value="XM_056696510.1"/>
</dbReference>
<dbReference type="PROSITE" id="PS00463">
    <property type="entry name" value="ZN2_CY6_FUNGAL_1"/>
    <property type="match status" value="1"/>
</dbReference>
<protein>
    <submittedName>
        <fullName evidence="6">Fungal-specific transcription factor domain-containing protein</fullName>
    </submittedName>
</protein>
<evidence type="ECO:0000256" key="1">
    <source>
        <dbReference type="ARBA" id="ARBA00023015"/>
    </source>
</evidence>
<evidence type="ECO:0000256" key="3">
    <source>
        <dbReference type="ARBA" id="ARBA00023163"/>
    </source>
</evidence>
<dbReference type="InterPro" id="IPR050675">
    <property type="entry name" value="OAF3"/>
</dbReference>
<dbReference type="OrthoDB" id="3477330at2759"/>
<reference evidence="6" key="2">
    <citation type="journal article" date="2023" name="IMA Fungus">
        <title>Comparative genomic study of the Penicillium genus elucidates a diverse pangenome and 15 lateral gene transfer events.</title>
        <authorList>
            <person name="Petersen C."/>
            <person name="Sorensen T."/>
            <person name="Nielsen M.R."/>
            <person name="Sondergaard T.E."/>
            <person name="Sorensen J.L."/>
            <person name="Fitzpatrick D.A."/>
            <person name="Frisvad J.C."/>
            <person name="Nielsen K.L."/>
        </authorList>
    </citation>
    <scope>NUCLEOTIDE SEQUENCE</scope>
    <source>
        <strain evidence="6">IBT 29864</strain>
    </source>
</reference>
<dbReference type="AlphaFoldDB" id="A0A9W9SMA3"/>
<evidence type="ECO:0000313" key="6">
    <source>
        <dbReference type="EMBL" id="KAJ5381151.1"/>
    </source>
</evidence>
<dbReference type="EMBL" id="JAPZBS010000002">
    <property type="protein sequence ID" value="KAJ5381151.1"/>
    <property type="molecule type" value="Genomic_DNA"/>
</dbReference>
<dbReference type="SUPFAM" id="SSF57701">
    <property type="entry name" value="Zn2/Cys6 DNA-binding domain"/>
    <property type="match status" value="1"/>
</dbReference>
<evidence type="ECO:0000256" key="4">
    <source>
        <dbReference type="ARBA" id="ARBA00023242"/>
    </source>
</evidence>
<dbReference type="CDD" id="cd00067">
    <property type="entry name" value="GAL4"/>
    <property type="match status" value="1"/>
</dbReference>
<comment type="caution">
    <text evidence="6">The sequence shown here is derived from an EMBL/GenBank/DDBJ whole genome shotgun (WGS) entry which is preliminary data.</text>
</comment>
<feature type="domain" description="Zn(2)-C6 fungal-type" evidence="5">
    <location>
        <begin position="21"/>
        <end position="51"/>
    </location>
</feature>
<organism evidence="6 7">
    <name type="scientific">Penicillium cataractarum</name>
    <dbReference type="NCBI Taxonomy" id="2100454"/>
    <lineage>
        <taxon>Eukaryota</taxon>
        <taxon>Fungi</taxon>
        <taxon>Dikarya</taxon>
        <taxon>Ascomycota</taxon>
        <taxon>Pezizomycotina</taxon>
        <taxon>Eurotiomycetes</taxon>
        <taxon>Eurotiomycetidae</taxon>
        <taxon>Eurotiales</taxon>
        <taxon>Aspergillaceae</taxon>
        <taxon>Penicillium</taxon>
    </lineage>
</organism>
<dbReference type="GO" id="GO:0000981">
    <property type="term" value="F:DNA-binding transcription factor activity, RNA polymerase II-specific"/>
    <property type="evidence" value="ECO:0007669"/>
    <property type="project" value="InterPro"/>
</dbReference>
<gene>
    <name evidence="6" type="ORF">N7496_003579</name>
</gene>
<evidence type="ECO:0000259" key="5">
    <source>
        <dbReference type="PROSITE" id="PS50048"/>
    </source>
</evidence>